<evidence type="ECO:0000259" key="5">
    <source>
        <dbReference type="PROSITE" id="PS50977"/>
    </source>
</evidence>
<name>A0A4Y3R893_STRCI</name>
<dbReference type="RefSeq" id="WP_030876623.1">
    <property type="nucleotide sequence ID" value="NZ_BJMM01000040.1"/>
</dbReference>
<evidence type="ECO:0000313" key="7">
    <source>
        <dbReference type="Proteomes" id="UP000319210"/>
    </source>
</evidence>
<feature type="domain" description="HTH tetR-type" evidence="5">
    <location>
        <begin position="17"/>
        <end position="77"/>
    </location>
</feature>
<evidence type="ECO:0000256" key="4">
    <source>
        <dbReference type="PROSITE-ProRule" id="PRU00335"/>
    </source>
</evidence>
<evidence type="ECO:0000313" key="6">
    <source>
        <dbReference type="EMBL" id="GEB53018.1"/>
    </source>
</evidence>
<dbReference type="Proteomes" id="UP000319210">
    <property type="component" value="Unassembled WGS sequence"/>
</dbReference>
<dbReference type="SUPFAM" id="SSF46689">
    <property type="entry name" value="Homeodomain-like"/>
    <property type="match status" value="1"/>
</dbReference>
<sequence length="220" mass="23773">MAAAPTPRPSLTERRKAETQWEIARRAAELFSEHGAGQVTAEGIAQEAGVSLRTFYRYFRTKEEAVVPLLAGGVHHWLTDLAAAPAGLSVPEALERAVRAALTPQGEHEKERTEALSRTRGLLRAVPEDPALRSVWLRVHAEAEESLVPVLAELAEPDTDPLELRLTATAANAAMRVAMETWAATDAEPDDAERGPAAVAVRCLRGLTAGLRVPRAQQRG</sequence>
<organism evidence="6 7">
    <name type="scientific">Streptomyces cacaoi</name>
    <dbReference type="NCBI Taxonomy" id="1898"/>
    <lineage>
        <taxon>Bacteria</taxon>
        <taxon>Bacillati</taxon>
        <taxon>Actinomycetota</taxon>
        <taxon>Actinomycetes</taxon>
        <taxon>Kitasatosporales</taxon>
        <taxon>Streptomycetaceae</taxon>
        <taxon>Streptomyces</taxon>
    </lineage>
</organism>
<dbReference type="GO" id="GO:0003700">
    <property type="term" value="F:DNA-binding transcription factor activity"/>
    <property type="evidence" value="ECO:0007669"/>
    <property type="project" value="TreeGrafter"/>
</dbReference>
<reference evidence="6 7" key="1">
    <citation type="submission" date="2019-06" db="EMBL/GenBank/DDBJ databases">
        <title>Whole genome shotgun sequence of Streptomyces cacaoi subsp. cacaoi NBRC 12748.</title>
        <authorList>
            <person name="Hosoyama A."/>
            <person name="Uohara A."/>
            <person name="Ohji S."/>
            <person name="Ichikawa N."/>
        </authorList>
    </citation>
    <scope>NUCLEOTIDE SEQUENCE [LARGE SCALE GENOMIC DNA]</scope>
    <source>
        <strain evidence="6 7">NBRC 12748</strain>
    </source>
</reference>
<protein>
    <submittedName>
        <fullName evidence="6">TetR family transcriptional regulator</fullName>
    </submittedName>
</protein>
<keyword evidence="1" id="KW-0805">Transcription regulation</keyword>
<feature type="DNA-binding region" description="H-T-H motif" evidence="4">
    <location>
        <begin position="40"/>
        <end position="59"/>
    </location>
</feature>
<dbReference type="PRINTS" id="PR00455">
    <property type="entry name" value="HTHTETR"/>
</dbReference>
<keyword evidence="7" id="KW-1185">Reference proteome</keyword>
<dbReference type="InterPro" id="IPR050109">
    <property type="entry name" value="HTH-type_TetR-like_transc_reg"/>
</dbReference>
<dbReference type="AlphaFoldDB" id="A0A4Y3R893"/>
<evidence type="ECO:0000256" key="3">
    <source>
        <dbReference type="ARBA" id="ARBA00023163"/>
    </source>
</evidence>
<dbReference type="InterPro" id="IPR009057">
    <property type="entry name" value="Homeodomain-like_sf"/>
</dbReference>
<proteinExistence type="predicted"/>
<dbReference type="PROSITE" id="PS50977">
    <property type="entry name" value="HTH_TETR_2"/>
    <property type="match status" value="1"/>
</dbReference>
<dbReference type="Pfam" id="PF17754">
    <property type="entry name" value="TetR_C_14"/>
    <property type="match status" value="1"/>
</dbReference>
<dbReference type="Pfam" id="PF00440">
    <property type="entry name" value="TetR_N"/>
    <property type="match status" value="1"/>
</dbReference>
<dbReference type="Gene3D" id="1.10.357.10">
    <property type="entry name" value="Tetracycline Repressor, domain 2"/>
    <property type="match status" value="1"/>
</dbReference>
<dbReference type="GO" id="GO:0000976">
    <property type="term" value="F:transcription cis-regulatory region binding"/>
    <property type="evidence" value="ECO:0007669"/>
    <property type="project" value="TreeGrafter"/>
</dbReference>
<keyword evidence="3" id="KW-0804">Transcription</keyword>
<gene>
    <name evidence="6" type="ORF">SCA03_55690</name>
</gene>
<comment type="caution">
    <text evidence="6">The sequence shown here is derived from an EMBL/GenBank/DDBJ whole genome shotgun (WGS) entry which is preliminary data.</text>
</comment>
<dbReference type="PANTHER" id="PTHR30055">
    <property type="entry name" value="HTH-TYPE TRANSCRIPTIONAL REGULATOR RUTR"/>
    <property type="match status" value="1"/>
</dbReference>
<dbReference type="InterPro" id="IPR001647">
    <property type="entry name" value="HTH_TetR"/>
</dbReference>
<dbReference type="EMBL" id="BJMM01000040">
    <property type="protein sequence ID" value="GEB53018.1"/>
    <property type="molecule type" value="Genomic_DNA"/>
</dbReference>
<dbReference type="InterPro" id="IPR041347">
    <property type="entry name" value="MftR_C"/>
</dbReference>
<accession>A0A4Y3R893</accession>
<evidence type="ECO:0000256" key="1">
    <source>
        <dbReference type="ARBA" id="ARBA00023015"/>
    </source>
</evidence>
<keyword evidence="2 4" id="KW-0238">DNA-binding</keyword>
<dbReference type="PANTHER" id="PTHR30055:SF238">
    <property type="entry name" value="MYCOFACTOCIN BIOSYNTHESIS TRANSCRIPTIONAL REGULATOR MFTR-RELATED"/>
    <property type="match status" value="1"/>
</dbReference>
<dbReference type="OrthoDB" id="3787664at2"/>
<evidence type="ECO:0000256" key="2">
    <source>
        <dbReference type="ARBA" id="ARBA00023125"/>
    </source>
</evidence>